<reference evidence="1" key="1">
    <citation type="submission" date="2020-08" db="EMBL/GenBank/DDBJ databases">
        <title>Genome public.</title>
        <authorList>
            <person name="Liu C."/>
            <person name="Sun Q."/>
        </authorList>
    </citation>
    <scope>NUCLEOTIDE SEQUENCE</scope>
    <source>
        <strain evidence="1">NSJ-40</strain>
    </source>
</reference>
<proteinExistence type="predicted"/>
<dbReference type="RefSeq" id="WP_249320051.1">
    <property type="nucleotide sequence ID" value="NZ_JACRSN010000017.1"/>
</dbReference>
<dbReference type="Proteomes" id="UP000651482">
    <property type="component" value="Unassembled WGS sequence"/>
</dbReference>
<organism evidence="1 2">
    <name type="scientific">Yeguia hominis</name>
    <dbReference type="NCBI Taxonomy" id="2763662"/>
    <lineage>
        <taxon>Bacteria</taxon>
        <taxon>Bacillati</taxon>
        <taxon>Bacillota</taxon>
        <taxon>Clostridia</taxon>
        <taxon>Eubacteriales</taxon>
        <taxon>Yeguiaceae</taxon>
        <taxon>Yeguia</taxon>
    </lineage>
</organism>
<sequence length="89" mass="10744">MEEKRINSGYEIIESHTIGSNELVIGHNAKAPNPYVCWYCKNGSDYFWGYYCNQLSEARKKLNERYRRECRMPYNQPDRSQKSRDDRER</sequence>
<dbReference type="AlphaFoldDB" id="A0A926HSN5"/>
<gene>
    <name evidence="1" type="ORF">IAG03_10815</name>
</gene>
<comment type="caution">
    <text evidence="1">The sequence shown here is derived from an EMBL/GenBank/DDBJ whole genome shotgun (WGS) entry which is preliminary data.</text>
</comment>
<keyword evidence="2" id="KW-1185">Reference proteome</keyword>
<evidence type="ECO:0000313" key="1">
    <source>
        <dbReference type="EMBL" id="MBC8534468.1"/>
    </source>
</evidence>
<evidence type="ECO:0000313" key="2">
    <source>
        <dbReference type="Proteomes" id="UP000651482"/>
    </source>
</evidence>
<dbReference type="EMBL" id="JACRSN010000017">
    <property type="protein sequence ID" value="MBC8534468.1"/>
    <property type="molecule type" value="Genomic_DNA"/>
</dbReference>
<accession>A0A926HSN5</accession>
<protein>
    <submittedName>
        <fullName evidence="1">Uncharacterized protein</fullName>
    </submittedName>
</protein>
<name>A0A926HSN5_9FIRM</name>